<accession>A0A8J9Z9D7</accession>
<dbReference type="GO" id="GO:0005634">
    <property type="term" value="C:nucleus"/>
    <property type="evidence" value="ECO:0007669"/>
    <property type="project" value="UniProtKB-SubCell"/>
</dbReference>
<dbReference type="PROSITE" id="PS00028">
    <property type="entry name" value="ZINC_FINGER_C2H2_1"/>
    <property type="match status" value="3"/>
</dbReference>
<feature type="domain" description="C2H2-type" evidence="13">
    <location>
        <begin position="406"/>
        <end position="426"/>
    </location>
</feature>
<keyword evidence="6" id="KW-0805">Transcription regulation</keyword>
<dbReference type="AlphaFoldDB" id="A0A8J9Z9D7"/>
<dbReference type="SUPFAM" id="SSF57667">
    <property type="entry name" value="beta-beta-alpha zinc fingers"/>
    <property type="match status" value="2"/>
</dbReference>
<evidence type="ECO:0000256" key="2">
    <source>
        <dbReference type="ARBA" id="ARBA00022723"/>
    </source>
</evidence>
<dbReference type="FunFam" id="3.30.160.60:FF:000014">
    <property type="entry name" value="Transcription factor Sp3"/>
    <property type="match status" value="1"/>
</dbReference>
<dbReference type="SMART" id="SM00355">
    <property type="entry name" value="ZnF_C2H2"/>
    <property type="match status" value="3"/>
</dbReference>
<keyword evidence="9" id="KW-0539">Nucleus</keyword>
<dbReference type="Gene3D" id="3.30.160.60">
    <property type="entry name" value="Classic Zinc Finger"/>
    <property type="match status" value="3"/>
</dbReference>
<dbReference type="InterPro" id="IPR036236">
    <property type="entry name" value="Znf_C2H2_sf"/>
</dbReference>
<evidence type="ECO:0000313" key="14">
    <source>
        <dbReference type="EMBL" id="CAH1249462.1"/>
    </source>
</evidence>
<evidence type="ECO:0000256" key="7">
    <source>
        <dbReference type="ARBA" id="ARBA00023125"/>
    </source>
</evidence>
<dbReference type="GO" id="GO:0000978">
    <property type="term" value="F:RNA polymerase II cis-regulatory region sequence-specific DNA binding"/>
    <property type="evidence" value="ECO:0007669"/>
    <property type="project" value="TreeGrafter"/>
</dbReference>
<comment type="similarity">
    <text evidence="11">Belongs to the Sp1 C2H2-type zinc-finger protein family.</text>
</comment>
<evidence type="ECO:0000256" key="9">
    <source>
        <dbReference type="ARBA" id="ARBA00023242"/>
    </source>
</evidence>
<gene>
    <name evidence="14" type="primary">SP9</name>
    <name evidence="14" type="ORF">BLAG_LOCUS10558</name>
</gene>
<evidence type="ECO:0000256" key="10">
    <source>
        <dbReference type="ARBA" id="ARBA00037677"/>
    </source>
</evidence>
<protein>
    <submittedName>
        <fullName evidence="14">SP9 protein</fullName>
    </submittedName>
</protein>
<evidence type="ECO:0000259" key="13">
    <source>
        <dbReference type="PROSITE" id="PS00028"/>
    </source>
</evidence>
<feature type="domain" description="C2H2-type" evidence="13">
    <location>
        <begin position="376"/>
        <end position="398"/>
    </location>
</feature>
<evidence type="ECO:0000256" key="4">
    <source>
        <dbReference type="ARBA" id="ARBA00022771"/>
    </source>
</evidence>
<proteinExistence type="inferred from homology"/>
<reference evidence="14" key="1">
    <citation type="submission" date="2022-01" db="EMBL/GenBank/DDBJ databases">
        <authorList>
            <person name="Braso-Vives M."/>
        </authorList>
    </citation>
    <scope>NUCLEOTIDE SEQUENCE</scope>
</reference>
<evidence type="ECO:0000256" key="8">
    <source>
        <dbReference type="ARBA" id="ARBA00023163"/>
    </source>
</evidence>
<dbReference type="Pfam" id="PF00096">
    <property type="entry name" value="zf-C2H2"/>
    <property type="match status" value="3"/>
</dbReference>
<evidence type="ECO:0000256" key="5">
    <source>
        <dbReference type="ARBA" id="ARBA00022833"/>
    </source>
</evidence>
<dbReference type="FunFam" id="3.30.160.60:FF:000077">
    <property type="entry name" value="Sp8 transcription factor"/>
    <property type="match status" value="1"/>
</dbReference>
<organism evidence="14 15">
    <name type="scientific">Branchiostoma lanceolatum</name>
    <name type="common">Common lancelet</name>
    <name type="synonym">Amphioxus lanceolatum</name>
    <dbReference type="NCBI Taxonomy" id="7740"/>
    <lineage>
        <taxon>Eukaryota</taxon>
        <taxon>Metazoa</taxon>
        <taxon>Chordata</taxon>
        <taxon>Cephalochordata</taxon>
        <taxon>Leptocardii</taxon>
        <taxon>Amphioxiformes</taxon>
        <taxon>Branchiostomatidae</taxon>
        <taxon>Branchiostoma</taxon>
    </lineage>
</organism>
<dbReference type="PANTHER" id="PTHR23235">
    <property type="entry name" value="KRUEPPEL-LIKE TRANSCRIPTION FACTOR"/>
    <property type="match status" value="1"/>
</dbReference>
<keyword evidence="7" id="KW-0238">DNA-binding</keyword>
<dbReference type="OrthoDB" id="6365676at2759"/>
<keyword evidence="2" id="KW-0479">Metal-binding</keyword>
<dbReference type="GO" id="GO:0008270">
    <property type="term" value="F:zinc ion binding"/>
    <property type="evidence" value="ECO:0007669"/>
    <property type="project" value="UniProtKB-KW"/>
</dbReference>
<keyword evidence="5" id="KW-0862">Zinc</keyword>
<name>A0A8J9Z9D7_BRALA</name>
<dbReference type="PANTHER" id="PTHR23235:SF15">
    <property type="entry name" value="SP1, ISOFORM F"/>
    <property type="match status" value="1"/>
</dbReference>
<evidence type="ECO:0000256" key="3">
    <source>
        <dbReference type="ARBA" id="ARBA00022737"/>
    </source>
</evidence>
<evidence type="ECO:0000256" key="12">
    <source>
        <dbReference type="SAM" id="MobiDB-lite"/>
    </source>
</evidence>
<keyword evidence="4" id="KW-0863">Zinc-finger</keyword>
<dbReference type="EMBL" id="OV696702">
    <property type="protein sequence ID" value="CAH1249462.1"/>
    <property type="molecule type" value="Genomic_DNA"/>
</dbReference>
<feature type="domain" description="C2H2-type" evidence="13">
    <location>
        <begin position="346"/>
        <end position="368"/>
    </location>
</feature>
<comment type="subcellular location">
    <subcellularLocation>
        <location evidence="1">Nucleus</location>
    </subcellularLocation>
</comment>
<feature type="compositionally biased region" description="Polar residues" evidence="12">
    <location>
        <begin position="443"/>
        <end position="468"/>
    </location>
</feature>
<evidence type="ECO:0000313" key="15">
    <source>
        <dbReference type="Proteomes" id="UP000838412"/>
    </source>
</evidence>
<evidence type="ECO:0000256" key="6">
    <source>
        <dbReference type="ARBA" id="ARBA00023015"/>
    </source>
</evidence>
<dbReference type="InterPro" id="IPR013087">
    <property type="entry name" value="Znf_C2H2_type"/>
</dbReference>
<keyword evidence="8" id="KW-0804">Transcription</keyword>
<feature type="compositionally biased region" description="Basic and acidic residues" evidence="12">
    <location>
        <begin position="420"/>
        <end position="434"/>
    </location>
</feature>
<feature type="region of interest" description="Disordered" evidence="12">
    <location>
        <begin position="420"/>
        <end position="478"/>
    </location>
</feature>
<dbReference type="Proteomes" id="UP000838412">
    <property type="component" value="Chromosome 17"/>
</dbReference>
<evidence type="ECO:0000256" key="1">
    <source>
        <dbReference type="ARBA" id="ARBA00004123"/>
    </source>
</evidence>
<keyword evidence="15" id="KW-1185">Reference proteome</keyword>
<keyword evidence="3" id="KW-0677">Repeat</keyword>
<sequence length="478" mass="51145">MVKWAEPTICIVHLPFGRDENAAQRASNCGIKACCCGMATSLLGEHPRLGATPLAMLAATCDKIGNKSPPPLADAAIGKGFYPWKKSLPGANSHHHVSVSHGNGAVSSRPMHMSLQDSLPSMSTMSGSGGYPLASSTTANSMTSYGSDLFLQSTSVSTSAHHTDSGQPAIIQKVHGPGVDSLQMQASMYPRVGVAHPYESWFKTNGHPSLSNDVTNSASAWWDMHTANSNWLDVQNTSGLHSQLGNYGTDYSALSHPLNSTPTHLLPTGQSLLAQDSFKSMLPSTDISGSQLSAPLLSTPAFGATAGVRNSRRYTGRATCDCPNCQEAERLGPAGAAIRRKNQHSCHIPGCGKVYGKTSHLKAHLRWHTGERPFVCNWLFCGKRFTRSDELQRHLRTHTGEKRFACPVCNKRFMRSDHLAKHTKTHTEGKKGSDCSDTDENSCDTSGNNQAALGNISASQPTVTSPHSGGQEGQKDSN</sequence>
<evidence type="ECO:0000256" key="11">
    <source>
        <dbReference type="ARBA" id="ARBA00038409"/>
    </source>
</evidence>
<dbReference type="FunFam" id="3.30.160.60:FF:000026">
    <property type="entry name" value="Transcription factor Sp3"/>
    <property type="match status" value="1"/>
</dbReference>
<comment type="function">
    <text evidence="10">Transcription factor which plays a key role in limb development. Positively regulates FGF8 expression in the apical ectodermal ridge (AER) and contributes to limb outgrowth in embryos.</text>
</comment>
<dbReference type="GO" id="GO:0000981">
    <property type="term" value="F:DNA-binding transcription factor activity, RNA polymerase II-specific"/>
    <property type="evidence" value="ECO:0007669"/>
    <property type="project" value="TreeGrafter"/>
</dbReference>